<sequence>MKDKQNNKKKYGKFFAMIATSMIAMFLLMYTHSYQIIDHFWFSETRLFMTIIMGGAMIIIMLAYMLNMYKRRATNIVIFGLGAIMIIGAIWLVRSQVTVTDTDYMEGMIPHHSIAILTSERAKIKDIRVRKLADDIIKAQRKEIMEMEWLIKDIKENGIVETEAEKENRPVPKFEGRLDKETKKIEIK</sequence>
<evidence type="ECO:0000313" key="4">
    <source>
        <dbReference type="Proteomes" id="UP000199296"/>
    </source>
</evidence>
<dbReference type="Pfam" id="PF03713">
    <property type="entry name" value="DUF305"/>
    <property type="match status" value="1"/>
</dbReference>
<dbReference type="InterPro" id="IPR005183">
    <property type="entry name" value="DUF305_CopM-like"/>
</dbReference>
<dbReference type="Gene3D" id="1.20.1260.10">
    <property type="match status" value="1"/>
</dbReference>
<keyword evidence="1" id="KW-0472">Membrane</keyword>
<organism evidence="3 4">
    <name type="scientific">Psychroflexus sediminis</name>
    <dbReference type="NCBI Taxonomy" id="470826"/>
    <lineage>
        <taxon>Bacteria</taxon>
        <taxon>Pseudomonadati</taxon>
        <taxon>Bacteroidota</taxon>
        <taxon>Flavobacteriia</taxon>
        <taxon>Flavobacteriales</taxon>
        <taxon>Flavobacteriaceae</taxon>
        <taxon>Psychroflexus</taxon>
    </lineage>
</organism>
<accession>A0A1G7UGL2</accession>
<dbReference type="Proteomes" id="UP000199296">
    <property type="component" value="Unassembled WGS sequence"/>
</dbReference>
<dbReference type="STRING" id="470826.SAMN04488027_10264"/>
<name>A0A1G7UGL2_9FLAO</name>
<dbReference type="RefSeq" id="WP_093364876.1">
    <property type="nucleotide sequence ID" value="NZ_FNCW01000002.1"/>
</dbReference>
<evidence type="ECO:0000313" key="3">
    <source>
        <dbReference type="EMBL" id="SDG46637.1"/>
    </source>
</evidence>
<feature type="domain" description="DUF305" evidence="2">
    <location>
        <begin position="101"/>
        <end position="162"/>
    </location>
</feature>
<feature type="transmembrane region" description="Helical" evidence="1">
    <location>
        <begin position="47"/>
        <end position="66"/>
    </location>
</feature>
<dbReference type="EMBL" id="FNCW01000002">
    <property type="protein sequence ID" value="SDG46637.1"/>
    <property type="molecule type" value="Genomic_DNA"/>
</dbReference>
<keyword evidence="1" id="KW-0812">Transmembrane</keyword>
<proteinExistence type="predicted"/>
<gene>
    <name evidence="3" type="ORF">SAMN04488027_10264</name>
</gene>
<evidence type="ECO:0000259" key="2">
    <source>
        <dbReference type="Pfam" id="PF03713"/>
    </source>
</evidence>
<feature type="transmembrane region" description="Helical" evidence="1">
    <location>
        <begin position="12"/>
        <end position="32"/>
    </location>
</feature>
<dbReference type="OrthoDB" id="517560at2"/>
<dbReference type="AlphaFoldDB" id="A0A1G7UGL2"/>
<protein>
    <recommendedName>
        <fullName evidence="2">DUF305 domain-containing protein</fullName>
    </recommendedName>
</protein>
<keyword evidence="1" id="KW-1133">Transmembrane helix</keyword>
<reference evidence="3 4" key="1">
    <citation type="submission" date="2016-10" db="EMBL/GenBank/DDBJ databases">
        <authorList>
            <person name="de Groot N.N."/>
        </authorList>
    </citation>
    <scope>NUCLEOTIDE SEQUENCE [LARGE SCALE GENOMIC DNA]</scope>
    <source>
        <strain evidence="3 4">DSM 19803</strain>
    </source>
</reference>
<evidence type="ECO:0000256" key="1">
    <source>
        <dbReference type="SAM" id="Phobius"/>
    </source>
</evidence>
<dbReference type="InterPro" id="IPR012347">
    <property type="entry name" value="Ferritin-like"/>
</dbReference>
<keyword evidence="4" id="KW-1185">Reference proteome</keyword>
<feature type="transmembrane region" description="Helical" evidence="1">
    <location>
        <begin position="73"/>
        <end position="93"/>
    </location>
</feature>